<dbReference type="InterPro" id="IPR011009">
    <property type="entry name" value="Kinase-like_dom_sf"/>
</dbReference>
<proteinExistence type="predicted"/>
<sequence length="406" mass="45332">MEETYQKERTLPRLPSPDQRRQLLLDRRDEKMARSPHAYVRGNTAQYYEWLQAQPGHSLPEGPPIWICGDCHLGNLGPLAGADGSVEMQIRDFDQSVIGNPAHDLVRLALSLATAARGSSLPGVVTASMLQHMLDGYAFAFLPGELQLALPRPAVVRTALRGAVQRSWKELAEERFLETRPIIPMGRNFWPISREEKKAIAALCASSDLRALVTRLKSRGKKVKLEVIDAAYWVKGCSSLGLLRYAVLLGLGDGEYCLIDIKEAVQATSVRYAHASMPRDNAKRVVAGARHLSPALGERTMPQRFLGRGIFVRELLPQDLKLEIDELSVEDAASTASYLAYVVGCAHARQMDWSTGMHWIKQLQTDRHDGNPIPPWLWNSVLQLIASHETGYLEHCRSYAQRRQAS</sequence>
<evidence type="ECO:0000313" key="1">
    <source>
        <dbReference type="EMBL" id="KAB8059634.1"/>
    </source>
</evidence>
<dbReference type="PANTHER" id="PTHR39441:SF1">
    <property type="entry name" value="DUF2252 DOMAIN-CONTAINING PROTEIN"/>
    <property type="match status" value="1"/>
</dbReference>
<organism evidence="1 2">
    <name type="scientific">Janthinobacterium violaceinigrum</name>
    <dbReference type="NCBI Taxonomy" id="2654252"/>
    <lineage>
        <taxon>Bacteria</taxon>
        <taxon>Pseudomonadati</taxon>
        <taxon>Pseudomonadota</taxon>
        <taxon>Betaproteobacteria</taxon>
        <taxon>Burkholderiales</taxon>
        <taxon>Oxalobacteraceae</taxon>
        <taxon>Janthinobacterium</taxon>
    </lineage>
</organism>
<name>A0A6I1HM21_9BURK</name>
<evidence type="ECO:0000313" key="2">
    <source>
        <dbReference type="Proteomes" id="UP000468717"/>
    </source>
</evidence>
<dbReference type="Pfam" id="PF10009">
    <property type="entry name" value="DUF2252"/>
    <property type="match status" value="1"/>
</dbReference>
<comment type="caution">
    <text evidence="1">The sequence shown here is derived from an EMBL/GenBank/DDBJ whole genome shotgun (WGS) entry which is preliminary data.</text>
</comment>
<dbReference type="Proteomes" id="UP000468717">
    <property type="component" value="Unassembled WGS sequence"/>
</dbReference>
<protein>
    <submittedName>
        <fullName evidence="1">DUF2252 domain-containing protein</fullName>
    </submittedName>
</protein>
<dbReference type="AlphaFoldDB" id="A0A6I1HM21"/>
<keyword evidence="2" id="KW-1185">Reference proteome</keyword>
<accession>A0A6I1HM21</accession>
<dbReference type="PANTHER" id="PTHR39441">
    <property type="entry name" value="DUF2252 DOMAIN-CONTAINING PROTEIN"/>
    <property type="match status" value="1"/>
</dbReference>
<dbReference type="EMBL" id="WFLI01000049">
    <property type="protein sequence ID" value="KAB8059634.1"/>
    <property type="molecule type" value="Genomic_DNA"/>
</dbReference>
<reference evidence="1 2" key="1">
    <citation type="submission" date="2019-10" db="EMBL/GenBank/DDBJ databases">
        <title>Three novel species isolated from a subtropical stream in China.</title>
        <authorList>
            <person name="Lu H."/>
        </authorList>
    </citation>
    <scope>NUCLEOTIDE SEQUENCE [LARGE SCALE GENOMIC DNA]</scope>
    <source>
        <strain evidence="1 2">FT13W</strain>
    </source>
</reference>
<gene>
    <name evidence="1" type="ORF">GCN75_26120</name>
</gene>
<dbReference type="InterPro" id="IPR018721">
    <property type="entry name" value="DUF2252"/>
</dbReference>
<dbReference type="SUPFAM" id="SSF56112">
    <property type="entry name" value="Protein kinase-like (PK-like)"/>
    <property type="match status" value="1"/>
</dbReference>